<feature type="domain" description="Jacalin-type lectin" evidence="6">
    <location>
        <begin position="170"/>
        <end position="311"/>
    </location>
</feature>
<accession>A0A8T0P2Y2</accession>
<dbReference type="AlphaFoldDB" id="A0A8T0P2Y2"/>
<sequence>MANDPNFQITPCSALTECNELKFHVYLFQILSGPDQNEVFSVTISEKFGSIVACNWEVRDGPSIDAKIVARAQGLHAQGGQWYSTFSLVFENERFKGSTLQVMGTPDTVTGEWAIVGGTGDFRMTTGVINKRWLELRGSTRIIELTIHGFCPVLKVQTVREPGSSIQSLVTKAGLCGGNEGTELDVKELPSRLESVTIRSSSAIDSIEFSYVDQSGRRCTEGPWGGAGGTAHPMDLGSNEFVKEISGTFDRFDDIIYITSFKLVTNERTFGPWAWPKGTPFSISAPAGSAIVGFYARGGPFLNAIGVYLKSL</sequence>
<dbReference type="InterPro" id="IPR001229">
    <property type="entry name" value="Jacalin-like_lectin_dom"/>
</dbReference>
<comment type="similarity">
    <text evidence="1 5">Belongs to the plant dirigent protein family.</text>
</comment>
<gene>
    <name evidence="9" type="ORF">PVAP13_8NG078300</name>
    <name evidence="8" type="ORF">PVAP13_8NG088007</name>
    <name evidence="7" type="ORF">PVAP13_8NG189303</name>
</gene>
<organism evidence="7 10">
    <name type="scientific">Panicum virgatum</name>
    <name type="common">Blackwell switchgrass</name>
    <dbReference type="NCBI Taxonomy" id="38727"/>
    <lineage>
        <taxon>Eukaryota</taxon>
        <taxon>Viridiplantae</taxon>
        <taxon>Streptophyta</taxon>
        <taxon>Embryophyta</taxon>
        <taxon>Tracheophyta</taxon>
        <taxon>Spermatophyta</taxon>
        <taxon>Magnoliopsida</taxon>
        <taxon>Liliopsida</taxon>
        <taxon>Poales</taxon>
        <taxon>Poaceae</taxon>
        <taxon>PACMAD clade</taxon>
        <taxon>Panicoideae</taxon>
        <taxon>Panicodae</taxon>
        <taxon>Paniceae</taxon>
        <taxon>Panicinae</taxon>
        <taxon>Panicum</taxon>
        <taxon>Panicum sect. Hiantes</taxon>
    </lineage>
</organism>
<keyword evidence="5" id="KW-0052">Apoplast</keyword>
<keyword evidence="10" id="KW-1185">Reference proteome</keyword>
<dbReference type="InterPro" id="IPR044859">
    <property type="entry name" value="Allene_oxi_cyc_Dirigent"/>
</dbReference>
<dbReference type="GO" id="GO:0048046">
    <property type="term" value="C:apoplast"/>
    <property type="evidence" value="ECO:0007669"/>
    <property type="project" value="UniProtKB-SubCell"/>
</dbReference>
<comment type="subcellular location">
    <subcellularLocation>
        <location evidence="5">Secreted</location>
        <location evidence="5">Extracellular space</location>
        <location evidence="5">Apoplast</location>
    </subcellularLocation>
</comment>
<dbReference type="InterPro" id="IPR004265">
    <property type="entry name" value="Dirigent"/>
</dbReference>
<dbReference type="PANTHER" id="PTHR46506">
    <property type="entry name" value="OS05G0143600 PROTEIN"/>
    <property type="match status" value="1"/>
</dbReference>
<dbReference type="SMART" id="SM00915">
    <property type="entry name" value="Jacalin"/>
    <property type="match status" value="1"/>
</dbReference>
<evidence type="ECO:0000313" key="8">
    <source>
        <dbReference type="EMBL" id="KAG2556428.1"/>
    </source>
</evidence>
<comment type="function">
    <text evidence="5">Dirigent proteins impart stereoselectivity on the phenoxy radical-coupling reaction, yielding optically active lignans from two molecules of coniferyl alcohol in the biosynthesis of lignans, flavonolignans, and alkaloids and thus plays a central role in plant secondary metabolism.</text>
</comment>
<evidence type="ECO:0000313" key="7">
    <source>
        <dbReference type="EMBL" id="KAG2556407.1"/>
    </source>
</evidence>
<dbReference type="GO" id="GO:0030246">
    <property type="term" value="F:carbohydrate binding"/>
    <property type="evidence" value="ECO:0007669"/>
    <property type="project" value="UniProtKB-KW"/>
</dbReference>
<proteinExistence type="inferred from homology"/>
<dbReference type="PROSITE" id="PS51752">
    <property type="entry name" value="JACALIN_LECTIN"/>
    <property type="match status" value="1"/>
</dbReference>
<dbReference type="Pfam" id="PF03018">
    <property type="entry name" value="Dirigent"/>
    <property type="match status" value="1"/>
</dbReference>
<evidence type="ECO:0000256" key="2">
    <source>
        <dbReference type="ARBA" id="ARBA00011738"/>
    </source>
</evidence>
<dbReference type="InterPro" id="IPR036404">
    <property type="entry name" value="Jacalin-like_lectin_dom_sf"/>
</dbReference>
<dbReference type="Pfam" id="PF01419">
    <property type="entry name" value="Jacalin"/>
    <property type="match status" value="1"/>
</dbReference>
<evidence type="ECO:0000313" key="10">
    <source>
        <dbReference type="Proteomes" id="UP000823388"/>
    </source>
</evidence>
<dbReference type="Gene3D" id="2.40.480.10">
    <property type="entry name" value="Allene oxide cyclase-like"/>
    <property type="match status" value="1"/>
</dbReference>
<keyword evidence="3 5" id="KW-0964">Secreted</keyword>
<evidence type="ECO:0000259" key="6">
    <source>
        <dbReference type="PROSITE" id="PS51752"/>
    </source>
</evidence>
<comment type="caution">
    <text evidence="7">The sequence shown here is derived from an EMBL/GenBank/DDBJ whole genome shotgun (WGS) entry which is preliminary data.</text>
</comment>
<dbReference type="OrthoDB" id="1925209at2759"/>
<keyword evidence="4" id="KW-0430">Lectin</keyword>
<dbReference type="SUPFAM" id="SSF51101">
    <property type="entry name" value="Mannose-binding lectins"/>
    <property type="match status" value="1"/>
</dbReference>
<dbReference type="EMBL" id="CM029052">
    <property type="protein sequence ID" value="KAG2556407.1"/>
    <property type="molecule type" value="Genomic_DNA"/>
</dbReference>
<dbReference type="Gene3D" id="2.100.10.30">
    <property type="entry name" value="Jacalin-like lectin domain"/>
    <property type="match status" value="1"/>
</dbReference>
<reference evidence="7" key="1">
    <citation type="submission" date="2020-05" db="EMBL/GenBank/DDBJ databases">
        <title>WGS assembly of Panicum virgatum.</title>
        <authorList>
            <person name="Lovell J.T."/>
            <person name="Jenkins J."/>
            <person name="Shu S."/>
            <person name="Juenger T.E."/>
            <person name="Schmutz J."/>
        </authorList>
    </citation>
    <scope>NUCLEOTIDE SEQUENCE</scope>
    <source>
        <strain evidence="7">AP13</strain>
    </source>
</reference>
<evidence type="ECO:0000256" key="1">
    <source>
        <dbReference type="ARBA" id="ARBA00010746"/>
    </source>
</evidence>
<dbReference type="EMBL" id="CM029052">
    <property type="protein sequence ID" value="KAG2556428.1"/>
    <property type="molecule type" value="Genomic_DNA"/>
</dbReference>
<dbReference type="InterPro" id="IPR033734">
    <property type="entry name" value="Jacalin-like_lectin_dom_plant"/>
</dbReference>
<comment type="subunit">
    <text evidence="2 5">Homodimer.</text>
</comment>
<evidence type="ECO:0000256" key="3">
    <source>
        <dbReference type="ARBA" id="ARBA00022525"/>
    </source>
</evidence>
<dbReference type="GO" id="GO:0009699">
    <property type="term" value="P:phenylpropanoid biosynthetic process"/>
    <property type="evidence" value="ECO:0007669"/>
    <property type="project" value="UniProtKB-ARBA"/>
</dbReference>
<name>A0A8T0P2Y2_PANVG</name>
<dbReference type="CDD" id="cd09612">
    <property type="entry name" value="Jacalin"/>
    <property type="match status" value="1"/>
</dbReference>
<evidence type="ECO:0000256" key="4">
    <source>
        <dbReference type="ARBA" id="ARBA00022734"/>
    </source>
</evidence>
<evidence type="ECO:0000313" key="9">
    <source>
        <dbReference type="EMBL" id="KAG2556430.1"/>
    </source>
</evidence>
<dbReference type="EMBL" id="CM029052">
    <property type="protein sequence ID" value="KAG2556430.1"/>
    <property type="molecule type" value="Genomic_DNA"/>
</dbReference>
<protein>
    <recommendedName>
        <fullName evidence="5">Dirigent protein</fullName>
    </recommendedName>
</protein>
<dbReference type="Proteomes" id="UP000823388">
    <property type="component" value="Chromosome 8N"/>
</dbReference>
<evidence type="ECO:0000256" key="5">
    <source>
        <dbReference type="RuleBase" id="RU363099"/>
    </source>
</evidence>